<proteinExistence type="predicted"/>
<dbReference type="EMBL" id="PXNQ02000004">
    <property type="protein sequence ID" value="RNF35067.1"/>
    <property type="molecule type" value="Genomic_DNA"/>
</dbReference>
<dbReference type="RefSeq" id="WP_148043634.1">
    <property type="nucleotide sequence ID" value="NZ_PXNQ02000004.1"/>
</dbReference>
<dbReference type="Proteomes" id="UP000238137">
    <property type="component" value="Unassembled WGS sequence"/>
</dbReference>
<comment type="caution">
    <text evidence="1">The sequence shown here is derived from an EMBL/GenBank/DDBJ whole genome shotgun (WGS) entry which is preliminary data.</text>
</comment>
<gene>
    <name evidence="1" type="ORF">A7A09_008885</name>
</gene>
<evidence type="ECO:0000313" key="1">
    <source>
        <dbReference type="EMBL" id="RNF35067.1"/>
    </source>
</evidence>
<sequence length="105" mass="12187">MAPMDSPETGNEENRGRLIIQERDEAFEELADRVETLEHVVVAMMALAVRKDSELRPAIYKDLMKLIRDIDKDPENNMTPDREYRAKTDLGQTIEFIKDTFMDKA</sequence>
<name>A0A422QYJ0_9RHOB</name>
<reference evidence="1" key="1">
    <citation type="submission" date="2018-05" db="EMBL/GenBank/DDBJ databases">
        <title>Reclassification of Methylarcula marina and Methylarcula terricola as Paracoccus methylarcula sp.nov., comb.nov. and Paracoccus terricola comb.nov.</title>
        <authorList>
            <person name="Shmareva M.N."/>
            <person name="Doronina N.V."/>
            <person name="Vasilenko O.V."/>
            <person name="Tarlachkov S.V."/>
            <person name="Trotsenko Y.A."/>
        </authorList>
    </citation>
    <scope>NUCLEOTIDE SEQUENCE [LARGE SCALE GENOMIC DNA]</scope>
    <source>
        <strain evidence="1">VKM B-2159</strain>
    </source>
</reference>
<dbReference type="AlphaFoldDB" id="A0A422QYJ0"/>
<accession>A0A422QYJ0</accession>
<organism evidence="1 2">
    <name type="scientific">Paracoccus methylarcula</name>
    <dbReference type="NCBI Taxonomy" id="72022"/>
    <lineage>
        <taxon>Bacteria</taxon>
        <taxon>Pseudomonadati</taxon>
        <taxon>Pseudomonadota</taxon>
        <taxon>Alphaproteobacteria</taxon>
        <taxon>Rhodobacterales</taxon>
        <taxon>Paracoccaceae</taxon>
        <taxon>Paracoccus</taxon>
    </lineage>
</organism>
<protein>
    <submittedName>
        <fullName evidence="1">Uncharacterized protein</fullName>
    </submittedName>
</protein>
<keyword evidence="2" id="KW-1185">Reference proteome</keyword>
<evidence type="ECO:0000313" key="2">
    <source>
        <dbReference type="Proteomes" id="UP000238137"/>
    </source>
</evidence>